<evidence type="ECO:0000313" key="3">
    <source>
        <dbReference type="Proteomes" id="UP000292372"/>
    </source>
</evidence>
<reference evidence="2 3" key="1">
    <citation type="journal article" date="2015" name="Int. J. Syst. Evol. Microbiol.">
        <title>Hyunsoonleella pacifica sp. nov., isolated from seawater of South Pacific Gyre.</title>
        <authorList>
            <person name="Gao X."/>
            <person name="Zhang Z."/>
            <person name="Dai X."/>
            <person name="Zhang X.H."/>
        </authorList>
    </citation>
    <scope>NUCLEOTIDE SEQUENCE [LARGE SCALE GENOMIC DNA]</scope>
    <source>
        <strain evidence="2 3">SW033</strain>
    </source>
</reference>
<dbReference type="Proteomes" id="UP000292372">
    <property type="component" value="Unassembled WGS sequence"/>
</dbReference>
<keyword evidence="3" id="KW-1185">Reference proteome</keyword>
<sequence>MFLIFDVLKIYRIAKAKYISDLSGEGSRLYGGRWNKSGYSMLYFSSNLSLSVLELLVHLDYRFINDTFRYVEVDIPDDLKISKLPSHILKQDWRHNPPLVLTQNYGTDWLESTKSLALKVPSAVLPSEYNILLNPNHIDFKSIAINKPSKLDLDARLFG</sequence>
<name>A0A4Q9FTF3_9FLAO</name>
<dbReference type="InterPro" id="IPR014914">
    <property type="entry name" value="RES_dom"/>
</dbReference>
<evidence type="ECO:0000259" key="1">
    <source>
        <dbReference type="SMART" id="SM00953"/>
    </source>
</evidence>
<dbReference type="EMBL" id="SIRS01000001">
    <property type="protein sequence ID" value="TBN19066.1"/>
    <property type="molecule type" value="Genomic_DNA"/>
</dbReference>
<organism evidence="2 3">
    <name type="scientific">Hyunsoonleella pacifica</name>
    <dbReference type="NCBI Taxonomy" id="1080224"/>
    <lineage>
        <taxon>Bacteria</taxon>
        <taxon>Pseudomonadati</taxon>
        <taxon>Bacteroidota</taxon>
        <taxon>Flavobacteriia</taxon>
        <taxon>Flavobacteriales</taxon>
        <taxon>Flavobacteriaceae</taxon>
    </lineage>
</organism>
<dbReference type="Pfam" id="PF08808">
    <property type="entry name" value="RES"/>
    <property type="match status" value="1"/>
</dbReference>
<evidence type="ECO:0000313" key="2">
    <source>
        <dbReference type="EMBL" id="TBN19066.1"/>
    </source>
</evidence>
<gene>
    <name evidence="2" type="ORF">EYD46_03080</name>
</gene>
<dbReference type="SMART" id="SM00953">
    <property type="entry name" value="RES"/>
    <property type="match status" value="1"/>
</dbReference>
<dbReference type="OrthoDB" id="9789501at2"/>
<dbReference type="AlphaFoldDB" id="A0A4Q9FTF3"/>
<comment type="caution">
    <text evidence="2">The sequence shown here is derived from an EMBL/GenBank/DDBJ whole genome shotgun (WGS) entry which is preliminary data.</text>
</comment>
<protein>
    <submittedName>
        <fullName evidence="2">RES domain-containing protein</fullName>
    </submittedName>
</protein>
<feature type="domain" description="RES" evidence="1">
    <location>
        <begin position="21"/>
        <end position="147"/>
    </location>
</feature>
<proteinExistence type="predicted"/>
<accession>A0A4Q9FTF3</accession>